<dbReference type="AlphaFoldDB" id="S3V8W5"/>
<proteinExistence type="predicted"/>
<evidence type="ECO:0000313" key="3">
    <source>
        <dbReference type="Proteomes" id="UP000014540"/>
    </source>
</evidence>
<reference evidence="2" key="1">
    <citation type="submission" date="2013-04" db="EMBL/GenBank/DDBJ databases">
        <authorList>
            <person name="Harkins D.M."/>
            <person name="Durkin A.S."/>
            <person name="Selengut J.D."/>
            <person name="Sanka R."/>
            <person name="DePew J."/>
            <person name="Purushe J."/>
            <person name="Ahmed A."/>
            <person name="van der Linden H."/>
            <person name="Goris M.G.A."/>
            <person name="Hartskeerl R.A."/>
            <person name="Vinetz J.M."/>
            <person name="Sutton G.G."/>
            <person name="Nelson W.C."/>
            <person name="Fouts D.E."/>
        </authorList>
    </citation>
    <scope>NUCLEOTIDE SEQUENCE [LARGE SCALE GENOMIC DNA]</scope>
    <source>
        <strain evidence="2">BUT 6</strain>
    </source>
</reference>
<name>S3V8W5_9LEPT</name>
<dbReference type="STRING" id="1193011.LEP1GSC058_3875"/>
<organism evidence="2 3">
    <name type="scientific">Leptospira fainei serovar Hurstbridge str. BUT 6</name>
    <dbReference type="NCBI Taxonomy" id="1193011"/>
    <lineage>
        <taxon>Bacteria</taxon>
        <taxon>Pseudomonadati</taxon>
        <taxon>Spirochaetota</taxon>
        <taxon>Spirochaetia</taxon>
        <taxon>Leptospirales</taxon>
        <taxon>Leptospiraceae</taxon>
        <taxon>Leptospira</taxon>
    </lineage>
</organism>
<dbReference type="EMBL" id="AKWZ02000010">
    <property type="protein sequence ID" value="EPG72870.1"/>
    <property type="molecule type" value="Genomic_DNA"/>
</dbReference>
<evidence type="ECO:0000256" key="1">
    <source>
        <dbReference type="SAM" id="MobiDB-lite"/>
    </source>
</evidence>
<dbReference type="Proteomes" id="UP000014540">
    <property type="component" value="Unassembled WGS sequence"/>
</dbReference>
<accession>S3V8W5</accession>
<sequence>MSAGRYKMKFSQNNRSIKKEKRFHNLSGNGSNSKLLRGIQ</sequence>
<protein>
    <submittedName>
        <fullName evidence="2">Uncharacterized protein</fullName>
    </submittedName>
</protein>
<gene>
    <name evidence="2" type="ORF">LEP1GSC058_3875</name>
</gene>
<keyword evidence="3" id="KW-1185">Reference proteome</keyword>
<evidence type="ECO:0000313" key="2">
    <source>
        <dbReference type="EMBL" id="EPG72870.1"/>
    </source>
</evidence>
<comment type="caution">
    <text evidence="2">The sequence shown here is derived from an EMBL/GenBank/DDBJ whole genome shotgun (WGS) entry which is preliminary data.</text>
</comment>
<feature type="region of interest" description="Disordered" evidence="1">
    <location>
        <begin position="1"/>
        <end position="40"/>
    </location>
</feature>